<feature type="coiled-coil region" evidence="1">
    <location>
        <begin position="334"/>
        <end position="368"/>
    </location>
</feature>
<feature type="compositionally biased region" description="Basic residues" evidence="2">
    <location>
        <begin position="627"/>
        <end position="641"/>
    </location>
</feature>
<feature type="coiled-coil region" evidence="1">
    <location>
        <begin position="278"/>
        <end position="305"/>
    </location>
</feature>
<dbReference type="Pfam" id="PF13489">
    <property type="entry name" value="Methyltransf_23"/>
    <property type="match status" value="1"/>
</dbReference>
<keyword evidence="4" id="KW-1185">Reference proteome</keyword>
<dbReference type="RefSeq" id="WP_145065295.1">
    <property type="nucleotide sequence ID" value="NZ_CP036287.1"/>
</dbReference>
<organism evidence="3 4">
    <name type="scientific">Engelhardtia mirabilis</name>
    <dbReference type="NCBI Taxonomy" id="2528011"/>
    <lineage>
        <taxon>Bacteria</taxon>
        <taxon>Pseudomonadati</taxon>
        <taxon>Planctomycetota</taxon>
        <taxon>Planctomycetia</taxon>
        <taxon>Planctomycetia incertae sedis</taxon>
        <taxon>Engelhardtia</taxon>
    </lineage>
</organism>
<dbReference type="Proteomes" id="UP000316921">
    <property type="component" value="Chromosome"/>
</dbReference>
<dbReference type="KEGG" id="pbap:Pla133_23550"/>
<evidence type="ECO:0000313" key="4">
    <source>
        <dbReference type="Proteomes" id="UP000316921"/>
    </source>
</evidence>
<reference evidence="3 4" key="1">
    <citation type="submission" date="2019-02" db="EMBL/GenBank/DDBJ databases">
        <title>Deep-cultivation of Planctomycetes and their phenomic and genomic characterization uncovers novel biology.</title>
        <authorList>
            <person name="Wiegand S."/>
            <person name="Jogler M."/>
            <person name="Boedeker C."/>
            <person name="Pinto D."/>
            <person name="Vollmers J."/>
            <person name="Rivas-Marin E."/>
            <person name="Kohn T."/>
            <person name="Peeters S.H."/>
            <person name="Heuer A."/>
            <person name="Rast P."/>
            <person name="Oberbeckmann S."/>
            <person name="Bunk B."/>
            <person name="Jeske O."/>
            <person name="Meyerdierks A."/>
            <person name="Storesund J.E."/>
            <person name="Kallscheuer N."/>
            <person name="Luecker S."/>
            <person name="Lage O.M."/>
            <person name="Pohl T."/>
            <person name="Merkel B.J."/>
            <person name="Hornburger P."/>
            <person name="Mueller R.-W."/>
            <person name="Bruemmer F."/>
            <person name="Labrenz M."/>
            <person name="Spormann A.M."/>
            <person name="Op den Camp H."/>
            <person name="Overmann J."/>
            <person name="Amann R."/>
            <person name="Jetten M.S.M."/>
            <person name="Mascher T."/>
            <person name="Medema M.H."/>
            <person name="Devos D.P."/>
            <person name="Kaster A.-K."/>
            <person name="Ovreas L."/>
            <person name="Rohde M."/>
            <person name="Galperin M.Y."/>
            <person name="Jogler C."/>
        </authorList>
    </citation>
    <scope>NUCLEOTIDE SEQUENCE [LARGE SCALE GENOMIC DNA]</scope>
    <source>
        <strain evidence="3 4">Pla133</strain>
    </source>
</reference>
<dbReference type="AlphaFoldDB" id="A0A518BJX0"/>
<feature type="coiled-coil region" evidence="1">
    <location>
        <begin position="478"/>
        <end position="534"/>
    </location>
</feature>
<keyword evidence="3" id="KW-0808">Transferase</keyword>
<evidence type="ECO:0000256" key="2">
    <source>
        <dbReference type="SAM" id="MobiDB-lite"/>
    </source>
</evidence>
<accession>A0A518BJX0</accession>
<keyword evidence="3" id="KW-0489">Methyltransferase</keyword>
<sequence length="641" mass="73395">MTSLKRLPIDQYQRYRLVADLAERMRAEGRPLRVLDVGGRTGLLRRFLPTDRVFAVDREGIDGARDLVLGSGAQLPFASGSFDLVCAFDTLEHVPPAEREAFVAECLRTSRAHVVLIGPWAGSRIAQAERDLGTFLEDKLDLVHRYLEEHHQHGLPSRRRATQWMTERGAEVLTIGQGNLQRWLSLMCLEIYMEADPDLQRFAPRLYEFYNAHLYSTDNRAPVYRHALVAAVDGAGLPDVEGIFGPEQESPALFEALNRFLPDLLGFDRAKGRWREERRRFTEMVEELRGELDAHRELVSRLRSDYESQLEVTREVSSLREEELSDRKAVAAHVEHLESELAKMDDTAQRLERNRLSTQTELEAVIADREAIRASLEEVSGDRERVLQDRDAVLRDRDAVLAHRDELLEERDRILADLHAARVERDEILADRDAVRTHRDQIEADLGRMVADLDRALDERNRVVAEHEGAAVRFGVRLAEIDRDRDALRERAEHLETVIAAQREQSETFDHRRLAAVEQQLRSQVEAHAALRQERDLLAAELGLANRERESLRPRVAWIEQQVDRERRASAEARAALAGLRRDLTERLGARLDEDDRRHLGFPAIDSVDGGAPAAPLRSRGADIRRTRARNRRRGRAGRRR</sequence>
<proteinExistence type="predicted"/>
<dbReference type="SUPFAM" id="SSF53335">
    <property type="entry name" value="S-adenosyl-L-methionine-dependent methyltransferases"/>
    <property type="match status" value="1"/>
</dbReference>
<dbReference type="InterPro" id="IPR029063">
    <property type="entry name" value="SAM-dependent_MTases_sf"/>
</dbReference>
<protein>
    <submittedName>
        <fullName evidence="3">Methyltransferase domain protein</fullName>
    </submittedName>
</protein>
<evidence type="ECO:0000256" key="1">
    <source>
        <dbReference type="SAM" id="Coils"/>
    </source>
</evidence>
<gene>
    <name evidence="3" type="ORF">Pla133_23550</name>
</gene>
<dbReference type="EMBL" id="CP036287">
    <property type="protein sequence ID" value="QDU67276.1"/>
    <property type="molecule type" value="Genomic_DNA"/>
</dbReference>
<keyword evidence="1" id="KW-0175">Coiled coil</keyword>
<dbReference type="GO" id="GO:0032259">
    <property type="term" value="P:methylation"/>
    <property type="evidence" value="ECO:0007669"/>
    <property type="project" value="UniProtKB-KW"/>
</dbReference>
<name>A0A518BJX0_9BACT</name>
<dbReference type="GO" id="GO:0008168">
    <property type="term" value="F:methyltransferase activity"/>
    <property type="evidence" value="ECO:0007669"/>
    <property type="project" value="UniProtKB-KW"/>
</dbReference>
<evidence type="ECO:0000313" key="3">
    <source>
        <dbReference type="EMBL" id="QDU67276.1"/>
    </source>
</evidence>
<feature type="region of interest" description="Disordered" evidence="2">
    <location>
        <begin position="602"/>
        <end position="641"/>
    </location>
</feature>
<dbReference type="Gene3D" id="3.40.50.150">
    <property type="entry name" value="Vaccinia Virus protein VP39"/>
    <property type="match status" value="1"/>
</dbReference>